<dbReference type="RefSeq" id="XP_033652490.1">
    <property type="nucleotide sequence ID" value="XM_033798653.1"/>
</dbReference>
<organism evidence="2 3">
    <name type="scientific">Westerdykella ornata</name>
    <dbReference type="NCBI Taxonomy" id="318751"/>
    <lineage>
        <taxon>Eukaryota</taxon>
        <taxon>Fungi</taxon>
        <taxon>Dikarya</taxon>
        <taxon>Ascomycota</taxon>
        <taxon>Pezizomycotina</taxon>
        <taxon>Dothideomycetes</taxon>
        <taxon>Pleosporomycetidae</taxon>
        <taxon>Pleosporales</taxon>
        <taxon>Sporormiaceae</taxon>
        <taxon>Westerdykella</taxon>
    </lineage>
</organism>
<feature type="region of interest" description="Disordered" evidence="1">
    <location>
        <begin position="187"/>
        <end position="287"/>
    </location>
</feature>
<keyword evidence="3" id="KW-1185">Reference proteome</keyword>
<dbReference type="GeneID" id="54551828"/>
<feature type="compositionally biased region" description="Basic and acidic residues" evidence="1">
    <location>
        <begin position="257"/>
        <end position="269"/>
    </location>
</feature>
<feature type="region of interest" description="Disordered" evidence="1">
    <location>
        <begin position="21"/>
        <end position="41"/>
    </location>
</feature>
<gene>
    <name evidence="2" type="ORF">EI97DRAFT_434519</name>
</gene>
<accession>A0A6A6JEG0</accession>
<sequence>MDTPSGESAARTQLNRDFDAIASASATNRAEPEAAQSKEQQAQAKERLALVREARVTVRAALLAYSNAIDALRTKQELLNAFALPYDDPFIRWFKDGLDKAISPVLSILDQQVTNAKSKMLDIVGGENPRFSLDAYNKDQLSEKKTLERLRAIAEDTGGESQKDLLSRMGFSESFIDLAFSSLLPPAETLGNDRKRPLSPTGGADSARKRQNTMQHDRPINADENAQQSRDTIGAGHVETNQPNSPLVTRQPGESRVPSENRVGDESEKPPLLPFFTSPHRRHKRRP</sequence>
<evidence type="ECO:0000256" key="1">
    <source>
        <dbReference type="SAM" id="MobiDB-lite"/>
    </source>
</evidence>
<dbReference type="AlphaFoldDB" id="A0A6A6JEG0"/>
<dbReference type="Proteomes" id="UP000800097">
    <property type="component" value="Unassembled WGS sequence"/>
</dbReference>
<evidence type="ECO:0000313" key="2">
    <source>
        <dbReference type="EMBL" id="KAF2274951.1"/>
    </source>
</evidence>
<reference evidence="2" key="1">
    <citation type="journal article" date="2020" name="Stud. Mycol.">
        <title>101 Dothideomycetes genomes: a test case for predicting lifestyles and emergence of pathogens.</title>
        <authorList>
            <person name="Haridas S."/>
            <person name="Albert R."/>
            <person name="Binder M."/>
            <person name="Bloem J."/>
            <person name="Labutti K."/>
            <person name="Salamov A."/>
            <person name="Andreopoulos B."/>
            <person name="Baker S."/>
            <person name="Barry K."/>
            <person name="Bills G."/>
            <person name="Bluhm B."/>
            <person name="Cannon C."/>
            <person name="Castanera R."/>
            <person name="Culley D."/>
            <person name="Daum C."/>
            <person name="Ezra D."/>
            <person name="Gonzalez J."/>
            <person name="Henrissat B."/>
            <person name="Kuo A."/>
            <person name="Liang C."/>
            <person name="Lipzen A."/>
            <person name="Lutzoni F."/>
            <person name="Magnuson J."/>
            <person name="Mondo S."/>
            <person name="Nolan M."/>
            <person name="Ohm R."/>
            <person name="Pangilinan J."/>
            <person name="Park H.-J."/>
            <person name="Ramirez L."/>
            <person name="Alfaro M."/>
            <person name="Sun H."/>
            <person name="Tritt A."/>
            <person name="Yoshinaga Y."/>
            <person name="Zwiers L.-H."/>
            <person name="Turgeon B."/>
            <person name="Goodwin S."/>
            <person name="Spatafora J."/>
            <person name="Crous P."/>
            <person name="Grigoriev I."/>
        </authorList>
    </citation>
    <scope>NUCLEOTIDE SEQUENCE</scope>
    <source>
        <strain evidence="2">CBS 379.55</strain>
    </source>
</reference>
<evidence type="ECO:0000313" key="3">
    <source>
        <dbReference type="Proteomes" id="UP000800097"/>
    </source>
</evidence>
<dbReference type="EMBL" id="ML986499">
    <property type="protein sequence ID" value="KAF2274951.1"/>
    <property type="molecule type" value="Genomic_DNA"/>
</dbReference>
<proteinExistence type="predicted"/>
<feature type="compositionally biased region" description="Polar residues" evidence="1">
    <location>
        <begin position="239"/>
        <end position="248"/>
    </location>
</feature>
<protein>
    <submittedName>
        <fullName evidence="2">Uncharacterized protein</fullName>
    </submittedName>
</protein>
<name>A0A6A6JEG0_WESOR</name>